<dbReference type="STRING" id="890420.SAMN05216226_106175"/>
<sequence>MSERFSRRGILKAGVAGITAATAGCQAPESGFRAEGVTFTGGAEAFDSVEASFDHTVLDGVGQFRHSLENWGYRPDETVPDAVEQEWRIPEHNTGEHSAAKASAVGLSDDEIAFPGDTGLLSVISADGEIQWQGETDLAGRGIHGTPVVADGRVFIGAYDGVLYAFDAETGREEWSTKLGGSIGSSPKYDGKVLYMAVEYSDPEGSMFAVDPETGDVLWEDPKSRPTDHPHSTPAIDPDAGYMVVGSNDGMLYGWKYPSLEFDWTFETNPTNDTDGEIKGPVTTYDGAAFFGSWDRNIYRVDLETGTEDWSVETGWLSMMGPGVDPTRDLVFGGSHDDNLYALDAQTGDIEWQFETQGPLTGCPTVCEHRVVFGSKDNSLYAVETETGEKVWEVENNGVVTSTPLVRDGAIYYAERAPDPEDGDTDGGAYKLVDAT</sequence>
<evidence type="ECO:0000256" key="1">
    <source>
        <dbReference type="SAM" id="MobiDB-lite"/>
    </source>
</evidence>
<dbReference type="PANTHER" id="PTHR34512:SF30">
    <property type="entry name" value="OUTER MEMBRANE PROTEIN ASSEMBLY FACTOR BAMB"/>
    <property type="match status" value="1"/>
</dbReference>
<dbReference type="PROSITE" id="PS51257">
    <property type="entry name" value="PROKAR_LIPOPROTEIN"/>
    <property type="match status" value="1"/>
</dbReference>
<feature type="domain" description="Pyrrolo-quinoline quinone repeat" evidence="2">
    <location>
        <begin position="119"/>
        <end position="253"/>
    </location>
</feature>
<dbReference type="Gene3D" id="2.130.10.10">
    <property type="entry name" value="YVTN repeat-like/Quinoprotein amine dehydrogenase"/>
    <property type="match status" value="2"/>
</dbReference>
<proteinExistence type="predicted"/>
<dbReference type="InterPro" id="IPR011047">
    <property type="entry name" value="Quinoprotein_ADH-like_sf"/>
</dbReference>
<dbReference type="PANTHER" id="PTHR34512">
    <property type="entry name" value="CELL SURFACE PROTEIN"/>
    <property type="match status" value="1"/>
</dbReference>
<dbReference type="SUPFAM" id="SSF50998">
    <property type="entry name" value="Quinoprotein alcohol dehydrogenase-like"/>
    <property type="match status" value="1"/>
</dbReference>
<organism evidence="3 4">
    <name type="scientific">Halovenus aranensis</name>
    <dbReference type="NCBI Taxonomy" id="890420"/>
    <lineage>
        <taxon>Archaea</taxon>
        <taxon>Methanobacteriati</taxon>
        <taxon>Methanobacteriota</taxon>
        <taxon>Stenosarchaea group</taxon>
        <taxon>Halobacteria</taxon>
        <taxon>Halobacteriales</taxon>
        <taxon>Haloarculaceae</taxon>
        <taxon>Halovenus</taxon>
    </lineage>
</organism>
<dbReference type="Pfam" id="PF13360">
    <property type="entry name" value="PQQ_2"/>
    <property type="match status" value="2"/>
</dbReference>
<feature type="domain" description="Pyrrolo-quinoline quinone repeat" evidence="2">
    <location>
        <begin position="297"/>
        <end position="398"/>
    </location>
</feature>
<dbReference type="SMART" id="SM00564">
    <property type="entry name" value="PQQ"/>
    <property type="match status" value="5"/>
</dbReference>
<reference evidence="3 4" key="1">
    <citation type="submission" date="2016-10" db="EMBL/GenBank/DDBJ databases">
        <authorList>
            <person name="de Groot N.N."/>
        </authorList>
    </citation>
    <scope>NUCLEOTIDE SEQUENCE [LARGE SCALE GENOMIC DNA]</scope>
    <source>
        <strain evidence="3 4">IBRC-M10015</strain>
    </source>
</reference>
<dbReference type="InterPro" id="IPR002372">
    <property type="entry name" value="PQQ_rpt_dom"/>
</dbReference>
<keyword evidence="4" id="KW-1185">Reference proteome</keyword>
<evidence type="ECO:0000313" key="4">
    <source>
        <dbReference type="Proteomes" id="UP000198856"/>
    </source>
</evidence>
<gene>
    <name evidence="3" type="ORF">SAMN05216226_106175</name>
</gene>
<dbReference type="Proteomes" id="UP000198856">
    <property type="component" value="Unassembled WGS sequence"/>
</dbReference>
<dbReference type="InterPro" id="IPR015943">
    <property type="entry name" value="WD40/YVTN_repeat-like_dom_sf"/>
</dbReference>
<name>A0A1G8VE69_9EURY</name>
<evidence type="ECO:0000313" key="3">
    <source>
        <dbReference type="EMBL" id="SDJ64386.1"/>
    </source>
</evidence>
<dbReference type="PROSITE" id="PS51318">
    <property type="entry name" value="TAT"/>
    <property type="match status" value="1"/>
</dbReference>
<dbReference type="InterPro" id="IPR006311">
    <property type="entry name" value="TAT_signal"/>
</dbReference>
<evidence type="ECO:0000259" key="2">
    <source>
        <dbReference type="Pfam" id="PF13360"/>
    </source>
</evidence>
<dbReference type="EMBL" id="FNFC01000006">
    <property type="protein sequence ID" value="SDJ64386.1"/>
    <property type="molecule type" value="Genomic_DNA"/>
</dbReference>
<dbReference type="AlphaFoldDB" id="A0A1G8VE69"/>
<dbReference type="InterPro" id="IPR018391">
    <property type="entry name" value="PQQ_b-propeller_rpt"/>
</dbReference>
<feature type="region of interest" description="Disordered" evidence="1">
    <location>
        <begin position="416"/>
        <end position="436"/>
    </location>
</feature>
<dbReference type="RefSeq" id="WP_092701733.1">
    <property type="nucleotide sequence ID" value="NZ_FNFC01000006.1"/>
</dbReference>
<accession>A0A1G8VE69</accession>
<protein>
    <submittedName>
        <fullName evidence="3">Outer membrane protein assembly factor BamB, contains PQQ-like beta-propeller repeat</fullName>
    </submittedName>
</protein>
<dbReference type="OrthoDB" id="145878at2157"/>